<proteinExistence type="predicted"/>
<sequence length="40" mass="4675">MHLLFYCLPSLFYGFCCEIIVEYFSKMSKSIYPKHSCGTS</sequence>
<name>A0A8S5S0R9_9CAUD</name>
<reference evidence="1" key="1">
    <citation type="journal article" date="2021" name="Proc. Natl. Acad. Sci. U.S.A.">
        <title>A Catalog of Tens of Thousands of Viruses from Human Metagenomes Reveals Hidden Associations with Chronic Diseases.</title>
        <authorList>
            <person name="Tisza M.J."/>
            <person name="Buck C.B."/>
        </authorList>
    </citation>
    <scope>NUCLEOTIDE SEQUENCE</scope>
    <source>
        <strain evidence="1">Ct8Lf7</strain>
    </source>
</reference>
<organism evidence="1">
    <name type="scientific">Podoviridae sp. ct8Lf7</name>
    <dbReference type="NCBI Taxonomy" id="2827723"/>
    <lineage>
        <taxon>Viruses</taxon>
        <taxon>Duplodnaviria</taxon>
        <taxon>Heunggongvirae</taxon>
        <taxon>Uroviricota</taxon>
        <taxon>Caudoviricetes</taxon>
    </lineage>
</organism>
<protein>
    <submittedName>
        <fullName evidence="1">Uncharacterized protein</fullName>
    </submittedName>
</protein>
<accession>A0A8S5S0R9</accession>
<dbReference type="EMBL" id="BK032511">
    <property type="protein sequence ID" value="DAF44628.1"/>
    <property type="molecule type" value="Genomic_DNA"/>
</dbReference>
<evidence type="ECO:0000313" key="1">
    <source>
        <dbReference type="EMBL" id="DAF44628.1"/>
    </source>
</evidence>